<keyword evidence="3" id="KW-1185">Reference proteome</keyword>
<dbReference type="EMBL" id="JACRYT010000003">
    <property type="protein sequence ID" value="MBC6679230.1"/>
    <property type="molecule type" value="Genomic_DNA"/>
</dbReference>
<reference evidence="2" key="1">
    <citation type="submission" date="2020-08" db="EMBL/GenBank/DDBJ databases">
        <title>Genome public.</title>
        <authorList>
            <person name="Liu C."/>
            <person name="Sun Q."/>
        </authorList>
    </citation>
    <scope>NUCLEOTIDE SEQUENCE</scope>
    <source>
        <strain evidence="2">BX12</strain>
    </source>
</reference>
<dbReference type="PANTHER" id="PTHR40039:SF1">
    <property type="entry name" value="PROTEIN DLTD"/>
    <property type="match status" value="1"/>
</dbReference>
<proteinExistence type="inferred from homology"/>
<dbReference type="AlphaFoldDB" id="A0A923NJU7"/>
<dbReference type="Pfam" id="PF04914">
    <property type="entry name" value="DltD"/>
    <property type="match status" value="1"/>
</dbReference>
<dbReference type="InterPro" id="IPR036514">
    <property type="entry name" value="SGNH_hydro_sf"/>
</dbReference>
<organism evidence="2 3">
    <name type="scientific">Zhenpiania hominis</name>
    <dbReference type="NCBI Taxonomy" id="2763644"/>
    <lineage>
        <taxon>Bacteria</taxon>
        <taxon>Bacillati</taxon>
        <taxon>Bacillota</taxon>
        <taxon>Clostridia</taxon>
        <taxon>Peptostreptococcales</taxon>
        <taxon>Anaerovoracaceae</taxon>
        <taxon>Zhenpiania</taxon>
    </lineage>
</organism>
<sequence length="392" mass="45080">MKRVTAFLIAFILFSGTVLGIHTLIDKKAHFDPHSFGSWISSYKFFATEEIKENMNENTILTLGSSEFRHGKKMASHPANLFKDNALNMMMVGAGYYQSLFHAVELSALSDGVKNKKVVLILSPQWFTKEGVLAPAYASRFSDETFVAMLQNKKLSQKTKDYMIQRSKALLSGDPQTKERVERYERVFLNKNPSFYDRQYVRFYRGFLAEKSKVGIAAAAAVKGVEPYNPKKRVQSKEPDWAAYNAIARKEGQKGSKDNPFYVANRVYRKNILPKLDKTKNSSRNASYAESPEYDDLRCFLNVCRETGIQPMLVLMPVNGYWYDHIGFPKTERNAYYKNIRKLAAEYGADLADFAKDEYTRYFFLDKVHLGWKGWLDINESIYHFATEAQTK</sequence>
<dbReference type="SUPFAM" id="SSF52266">
    <property type="entry name" value="SGNH hydrolase"/>
    <property type="match status" value="1"/>
</dbReference>
<gene>
    <name evidence="2" type="primary">dltD</name>
    <name evidence="2" type="ORF">H9L42_05240</name>
</gene>
<dbReference type="NCBIfam" id="TIGR04092">
    <property type="entry name" value="LTA_DltD"/>
    <property type="match status" value="1"/>
</dbReference>
<protein>
    <recommendedName>
        <fullName evidence="1">Protein DltD</fullName>
    </recommendedName>
</protein>
<evidence type="ECO:0000256" key="1">
    <source>
        <dbReference type="PIRNR" id="PIRNR021438"/>
    </source>
</evidence>
<comment type="pathway">
    <text evidence="1">Cell wall biogenesis; lipoteichoic acid biosynthesis.</text>
</comment>
<dbReference type="PIRSF" id="PIRSF021438">
    <property type="entry name" value="DltD"/>
    <property type="match status" value="1"/>
</dbReference>
<accession>A0A923NJU7</accession>
<comment type="caution">
    <text evidence="2">The sequence shown here is derived from an EMBL/GenBank/DDBJ whole genome shotgun (WGS) entry which is preliminary data.</text>
</comment>
<name>A0A923NJU7_9FIRM</name>
<evidence type="ECO:0000313" key="2">
    <source>
        <dbReference type="EMBL" id="MBC6679230.1"/>
    </source>
</evidence>
<dbReference type="Proteomes" id="UP000602647">
    <property type="component" value="Unassembled WGS sequence"/>
</dbReference>
<dbReference type="PANTHER" id="PTHR40039">
    <property type="entry name" value="PROTEIN DLTD"/>
    <property type="match status" value="1"/>
</dbReference>
<dbReference type="RefSeq" id="WP_187302330.1">
    <property type="nucleotide sequence ID" value="NZ_CBCTQH010000029.1"/>
</dbReference>
<dbReference type="InterPro" id="IPR023896">
    <property type="entry name" value="LTA_DltD"/>
</dbReference>
<dbReference type="GO" id="GO:0005886">
    <property type="term" value="C:plasma membrane"/>
    <property type="evidence" value="ECO:0007669"/>
    <property type="project" value="UniProtKB-UniRule"/>
</dbReference>
<comment type="similarity">
    <text evidence="1">Belongs to the DltD family.</text>
</comment>
<dbReference type="GO" id="GO:0070395">
    <property type="term" value="P:lipoteichoic acid biosynthetic process"/>
    <property type="evidence" value="ECO:0007669"/>
    <property type="project" value="UniProtKB-UniRule"/>
</dbReference>
<dbReference type="InterPro" id="IPR006998">
    <property type="entry name" value="DltD"/>
</dbReference>
<dbReference type="Gene3D" id="3.40.50.1110">
    <property type="entry name" value="SGNH hydrolase"/>
    <property type="match status" value="1"/>
</dbReference>
<evidence type="ECO:0000313" key="3">
    <source>
        <dbReference type="Proteomes" id="UP000602647"/>
    </source>
</evidence>
<keyword evidence="1" id="KW-0472">Membrane</keyword>
<keyword evidence="1" id="KW-1003">Cell membrane</keyword>